<feature type="compositionally biased region" description="Polar residues" evidence="1">
    <location>
        <begin position="93"/>
        <end position="108"/>
    </location>
</feature>
<dbReference type="PROSITE" id="PS50888">
    <property type="entry name" value="BHLH"/>
    <property type="match status" value="1"/>
</dbReference>
<dbReference type="GO" id="GO:0000977">
    <property type="term" value="F:RNA polymerase II transcription regulatory region sequence-specific DNA binding"/>
    <property type="evidence" value="ECO:0007669"/>
    <property type="project" value="TreeGrafter"/>
</dbReference>
<feature type="domain" description="BHLH" evidence="2">
    <location>
        <begin position="21"/>
        <end position="74"/>
    </location>
</feature>
<dbReference type="SUPFAM" id="SSF47459">
    <property type="entry name" value="HLH, helix-loop-helix DNA-binding domain"/>
    <property type="match status" value="1"/>
</dbReference>
<dbReference type="Pfam" id="PF00010">
    <property type="entry name" value="HLH"/>
    <property type="match status" value="1"/>
</dbReference>
<dbReference type="OrthoDB" id="6241467at2759"/>
<protein>
    <recommendedName>
        <fullName evidence="2">BHLH domain-containing protein</fullName>
    </recommendedName>
</protein>
<organism evidence="3 4">
    <name type="scientific">Caenorhabditis auriculariae</name>
    <dbReference type="NCBI Taxonomy" id="2777116"/>
    <lineage>
        <taxon>Eukaryota</taxon>
        <taxon>Metazoa</taxon>
        <taxon>Ecdysozoa</taxon>
        <taxon>Nematoda</taxon>
        <taxon>Chromadorea</taxon>
        <taxon>Rhabditida</taxon>
        <taxon>Rhabditina</taxon>
        <taxon>Rhabditomorpha</taxon>
        <taxon>Rhabditoidea</taxon>
        <taxon>Rhabditidae</taxon>
        <taxon>Peloderinae</taxon>
        <taxon>Caenorhabditis</taxon>
    </lineage>
</organism>
<dbReference type="InterPro" id="IPR036638">
    <property type="entry name" value="HLH_DNA-bd_sf"/>
</dbReference>
<sequence>MTGFSQIKWYKSVDAPPHRCSQRVNANERERQRMHRINNGFDRLRQLLPESGWSTKKPTKVETLKRAIFYIAELKMTLNPGETCRSEEGNDENGYQQAVWTPPIFSNL</sequence>
<dbReference type="CDD" id="cd11390">
    <property type="entry name" value="bHLH_TS"/>
    <property type="match status" value="1"/>
</dbReference>
<dbReference type="PANTHER" id="PTHR23349:SF111">
    <property type="entry name" value="BHLH DOMAIN-CONTAINING PROTEIN"/>
    <property type="match status" value="1"/>
</dbReference>
<gene>
    <name evidence="3" type="ORF">CAUJ_LOCUS3988</name>
</gene>
<dbReference type="Gene3D" id="4.10.280.10">
    <property type="entry name" value="Helix-loop-helix DNA-binding domain"/>
    <property type="match status" value="1"/>
</dbReference>
<comment type="caution">
    <text evidence="3">The sequence shown here is derived from an EMBL/GenBank/DDBJ whole genome shotgun (WGS) entry which is preliminary data.</text>
</comment>
<proteinExistence type="predicted"/>
<dbReference type="GO" id="GO:0000981">
    <property type="term" value="F:DNA-binding transcription factor activity, RNA polymerase II-specific"/>
    <property type="evidence" value="ECO:0007669"/>
    <property type="project" value="TreeGrafter"/>
</dbReference>
<dbReference type="InterPro" id="IPR011598">
    <property type="entry name" value="bHLH_dom"/>
</dbReference>
<keyword evidence="4" id="KW-1185">Reference proteome</keyword>
<dbReference type="SMART" id="SM00353">
    <property type="entry name" value="HLH"/>
    <property type="match status" value="1"/>
</dbReference>
<dbReference type="GO" id="GO:0046983">
    <property type="term" value="F:protein dimerization activity"/>
    <property type="evidence" value="ECO:0007669"/>
    <property type="project" value="InterPro"/>
</dbReference>
<name>A0A8S1GXE9_9PELO</name>
<dbReference type="GO" id="GO:0032502">
    <property type="term" value="P:developmental process"/>
    <property type="evidence" value="ECO:0007669"/>
    <property type="project" value="TreeGrafter"/>
</dbReference>
<dbReference type="AlphaFoldDB" id="A0A8S1GXE9"/>
<evidence type="ECO:0000256" key="1">
    <source>
        <dbReference type="SAM" id="MobiDB-lite"/>
    </source>
</evidence>
<reference evidence="3" key="1">
    <citation type="submission" date="2020-10" db="EMBL/GenBank/DDBJ databases">
        <authorList>
            <person name="Kikuchi T."/>
        </authorList>
    </citation>
    <scope>NUCLEOTIDE SEQUENCE</scope>
    <source>
        <strain evidence="3">NKZ352</strain>
    </source>
</reference>
<evidence type="ECO:0000259" key="2">
    <source>
        <dbReference type="PROSITE" id="PS50888"/>
    </source>
</evidence>
<dbReference type="PANTHER" id="PTHR23349">
    <property type="entry name" value="BASIC HELIX-LOOP-HELIX TRANSCRIPTION FACTOR, TWIST"/>
    <property type="match status" value="1"/>
</dbReference>
<dbReference type="Proteomes" id="UP000835052">
    <property type="component" value="Unassembled WGS sequence"/>
</dbReference>
<feature type="region of interest" description="Disordered" evidence="1">
    <location>
        <begin position="82"/>
        <end position="108"/>
    </location>
</feature>
<evidence type="ECO:0000313" key="3">
    <source>
        <dbReference type="EMBL" id="CAD6188069.1"/>
    </source>
</evidence>
<accession>A0A8S1GXE9</accession>
<dbReference type="InterPro" id="IPR050283">
    <property type="entry name" value="E-box_TF_Regulators"/>
</dbReference>
<evidence type="ECO:0000313" key="4">
    <source>
        <dbReference type="Proteomes" id="UP000835052"/>
    </source>
</evidence>
<dbReference type="EMBL" id="CAJGYM010000007">
    <property type="protein sequence ID" value="CAD6188069.1"/>
    <property type="molecule type" value="Genomic_DNA"/>
</dbReference>